<reference evidence="1 2" key="1">
    <citation type="journal article" date="2018" name="Mol. Biol. Evol.">
        <title>Broad Genomic Sampling Reveals a Smut Pathogenic Ancestry of the Fungal Clade Ustilaginomycotina.</title>
        <authorList>
            <person name="Kijpornyongpan T."/>
            <person name="Mondo S.J."/>
            <person name="Barry K."/>
            <person name="Sandor L."/>
            <person name="Lee J."/>
            <person name="Lipzen A."/>
            <person name="Pangilinan J."/>
            <person name="LaButti K."/>
            <person name="Hainaut M."/>
            <person name="Henrissat B."/>
            <person name="Grigoriev I.V."/>
            <person name="Spatafora J.W."/>
            <person name="Aime M.C."/>
        </authorList>
    </citation>
    <scope>NUCLEOTIDE SEQUENCE [LARGE SCALE GENOMIC DNA]</scope>
    <source>
        <strain evidence="1 2">SA 807</strain>
    </source>
</reference>
<protein>
    <submittedName>
        <fullName evidence="1">Uncharacterized protein</fullName>
    </submittedName>
</protein>
<organism evidence="1 2">
    <name type="scientific">Violaceomyces palustris</name>
    <dbReference type="NCBI Taxonomy" id="1673888"/>
    <lineage>
        <taxon>Eukaryota</taxon>
        <taxon>Fungi</taxon>
        <taxon>Dikarya</taxon>
        <taxon>Basidiomycota</taxon>
        <taxon>Ustilaginomycotina</taxon>
        <taxon>Ustilaginomycetes</taxon>
        <taxon>Violaceomycetales</taxon>
        <taxon>Violaceomycetaceae</taxon>
        <taxon>Violaceomyces</taxon>
    </lineage>
</organism>
<sequence length="157" mass="17982">MLVRHRHPKWVDCDPEPLLKSLLRNRMRGALRYLRRLVYWCPVSLRTDDKEAQSPNPMTESGRSPPPPLLGMRPALLPRCDASHPLPPFRNPIPPFDPTITFRERIAKDASHAGVRYFYTTGSQDFHVTRQKVHQGIISKAEGFRSCSKSWGRTPTG</sequence>
<dbReference type="EMBL" id="KZ819758">
    <property type="protein sequence ID" value="PWN52776.1"/>
    <property type="molecule type" value="Genomic_DNA"/>
</dbReference>
<gene>
    <name evidence="1" type="ORF">IE53DRAFT_251816</name>
</gene>
<accession>A0ACD0P409</accession>
<keyword evidence="2" id="KW-1185">Reference proteome</keyword>
<dbReference type="Proteomes" id="UP000245626">
    <property type="component" value="Unassembled WGS sequence"/>
</dbReference>
<evidence type="ECO:0000313" key="1">
    <source>
        <dbReference type="EMBL" id="PWN52776.1"/>
    </source>
</evidence>
<evidence type="ECO:0000313" key="2">
    <source>
        <dbReference type="Proteomes" id="UP000245626"/>
    </source>
</evidence>
<name>A0ACD0P409_9BASI</name>
<proteinExistence type="predicted"/>